<dbReference type="EMBL" id="JBHULU010000021">
    <property type="protein sequence ID" value="MFD2515471.1"/>
    <property type="molecule type" value="Genomic_DNA"/>
</dbReference>
<feature type="repeat" description="TPR" evidence="1">
    <location>
        <begin position="126"/>
        <end position="159"/>
    </location>
</feature>
<name>A0ABW5IP97_9BACT</name>
<reference evidence="4" key="1">
    <citation type="journal article" date="2019" name="Int. J. Syst. Evol. Microbiol.">
        <title>The Global Catalogue of Microorganisms (GCM) 10K type strain sequencing project: providing services to taxonomists for standard genome sequencing and annotation.</title>
        <authorList>
            <consortium name="The Broad Institute Genomics Platform"/>
            <consortium name="The Broad Institute Genome Sequencing Center for Infectious Disease"/>
            <person name="Wu L."/>
            <person name="Ma J."/>
        </authorList>
    </citation>
    <scope>NUCLEOTIDE SEQUENCE [LARGE SCALE GENOMIC DNA]</scope>
    <source>
        <strain evidence="4">KCTC 42498</strain>
    </source>
</reference>
<organism evidence="3 4">
    <name type="scientific">Pontibacter locisalis</name>
    <dbReference type="NCBI Taxonomy" id="1719035"/>
    <lineage>
        <taxon>Bacteria</taxon>
        <taxon>Pseudomonadati</taxon>
        <taxon>Bacteroidota</taxon>
        <taxon>Cytophagia</taxon>
        <taxon>Cytophagales</taxon>
        <taxon>Hymenobacteraceae</taxon>
        <taxon>Pontibacter</taxon>
    </lineage>
</organism>
<dbReference type="PANTHER" id="PTHR12558:SF13">
    <property type="entry name" value="CELL DIVISION CYCLE PROTEIN 27 HOMOLOG"/>
    <property type="match status" value="1"/>
</dbReference>
<feature type="repeat" description="TPR" evidence="1">
    <location>
        <begin position="58"/>
        <end position="91"/>
    </location>
</feature>
<proteinExistence type="predicted"/>
<dbReference type="Pfam" id="PF13432">
    <property type="entry name" value="TPR_16"/>
    <property type="match status" value="1"/>
</dbReference>
<gene>
    <name evidence="3" type="ORF">ACFSRY_16480</name>
</gene>
<dbReference type="SUPFAM" id="SSF48452">
    <property type="entry name" value="TPR-like"/>
    <property type="match status" value="1"/>
</dbReference>
<feature type="repeat" description="TPR" evidence="1">
    <location>
        <begin position="295"/>
        <end position="328"/>
    </location>
</feature>
<feature type="coiled-coil region" evidence="2">
    <location>
        <begin position="30"/>
        <end position="91"/>
    </location>
</feature>
<dbReference type="Gene3D" id="1.25.40.10">
    <property type="entry name" value="Tetratricopeptide repeat domain"/>
    <property type="match status" value="2"/>
</dbReference>
<dbReference type="InterPro" id="IPR011990">
    <property type="entry name" value="TPR-like_helical_dom_sf"/>
</dbReference>
<evidence type="ECO:0000256" key="1">
    <source>
        <dbReference type="PROSITE-ProRule" id="PRU00339"/>
    </source>
</evidence>
<keyword evidence="2" id="KW-0175">Coiled coil</keyword>
<sequence length="361" mass="41106">MPVKNVVLGFVMFSLVLAGCEAEEGKHEQMVNLNEVKEDTEGQLKHLNEAIRKSKRDGSLYTRRAVVFLRKGELEEALADANKAVSLTKNDPFSLFIKAQILRALNKPEEALPLALQAERNSFQSSSLYVLLGELYLQQKDYQQARAYLDKAQQMSPYDEFAFYYKGRLAEISKDTSRAIRNYKLALEQAPEFMEPQRELAGLYVAKGDYVTAKPYLMQAREKAEKDGLVWYYTGLLYQGEQKQDSAAYSFAKAVALTDTLQEAHYKLGLLRYNQGDTDASLRHLEKATRYKGKPGYLMTLAGAYERSGQYDKSLQAYQHLVALEPRNTYGNQAVSRLKYKIEKPLPDTTNVVQEEIEQLD</sequence>
<dbReference type="PROSITE" id="PS51257">
    <property type="entry name" value="PROKAR_LIPOPROTEIN"/>
    <property type="match status" value="1"/>
</dbReference>
<comment type="caution">
    <text evidence="3">The sequence shown here is derived from an EMBL/GenBank/DDBJ whole genome shotgun (WGS) entry which is preliminary data.</text>
</comment>
<protein>
    <submittedName>
        <fullName evidence="3">Tetratricopeptide repeat protein</fullName>
    </submittedName>
</protein>
<keyword evidence="4" id="KW-1185">Reference proteome</keyword>
<dbReference type="PROSITE" id="PS50005">
    <property type="entry name" value="TPR"/>
    <property type="match status" value="3"/>
</dbReference>
<accession>A0ABW5IP97</accession>
<evidence type="ECO:0000313" key="4">
    <source>
        <dbReference type="Proteomes" id="UP001597544"/>
    </source>
</evidence>
<dbReference type="Pfam" id="PF12895">
    <property type="entry name" value="ANAPC3"/>
    <property type="match status" value="1"/>
</dbReference>
<evidence type="ECO:0000256" key="2">
    <source>
        <dbReference type="SAM" id="Coils"/>
    </source>
</evidence>
<dbReference type="Proteomes" id="UP001597544">
    <property type="component" value="Unassembled WGS sequence"/>
</dbReference>
<dbReference type="InterPro" id="IPR019734">
    <property type="entry name" value="TPR_rpt"/>
</dbReference>
<evidence type="ECO:0000313" key="3">
    <source>
        <dbReference type="EMBL" id="MFD2515471.1"/>
    </source>
</evidence>
<dbReference type="SMART" id="SM00028">
    <property type="entry name" value="TPR"/>
    <property type="match status" value="7"/>
</dbReference>
<dbReference type="PANTHER" id="PTHR12558">
    <property type="entry name" value="CELL DIVISION CYCLE 16,23,27"/>
    <property type="match status" value="1"/>
</dbReference>
<dbReference type="RefSeq" id="WP_377510268.1">
    <property type="nucleotide sequence ID" value="NZ_JBHULU010000021.1"/>
</dbReference>
<keyword evidence="1" id="KW-0802">TPR repeat</keyword>